<dbReference type="AlphaFoldDB" id="A0A2K8T267"/>
<sequence>MSQILSRLWTAPTDAAENTPHSTFLNRVLLIGGEKGKGERVKERERKNFRHPAQSKHF</sequence>
<evidence type="ECO:0000256" key="1">
    <source>
        <dbReference type="SAM" id="MobiDB-lite"/>
    </source>
</evidence>
<organism evidence="2 3">
    <name type="scientific">Nostoc flagelliforme CCNUN1</name>
    <dbReference type="NCBI Taxonomy" id="2038116"/>
    <lineage>
        <taxon>Bacteria</taxon>
        <taxon>Bacillati</taxon>
        <taxon>Cyanobacteriota</taxon>
        <taxon>Cyanophyceae</taxon>
        <taxon>Nostocales</taxon>
        <taxon>Nostocaceae</taxon>
        <taxon>Nostoc</taxon>
    </lineage>
</organism>
<reference evidence="2 3" key="1">
    <citation type="submission" date="2017-11" db="EMBL/GenBank/DDBJ databases">
        <title>Complete genome of a free-living desiccation-tolerant cyanobacterium and its photosynthetic adaptation to extreme terrestrial habitat.</title>
        <authorList>
            <person name="Shang J."/>
        </authorList>
    </citation>
    <scope>NUCLEOTIDE SEQUENCE [LARGE SCALE GENOMIC DNA]</scope>
    <source>
        <strain evidence="2 3">CCNUN1</strain>
    </source>
</reference>
<proteinExistence type="predicted"/>
<dbReference type="EMBL" id="CP024785">
    <property type="protein sequence ID" value="AUB41794.1"/>
    <property type="molecule type" value="Genomic_DNA"/>
</dbReference>
<feature type="region of interest" description="Disordered" evidence="1">
    <location>
        <begin position="36"/>
        <end position="58"/>
    </location>
</feature>
<feature type="compositionally biased region" description="Basic and acidic residues" evidence="1">
    <location>
        <begin position="36"/>
        <end position="46"/>
    </location>
</feature>
<evidence type="ECO:0000313" key="2">
    <source>
        <dbReference type="EMBL" id="AUB41794.1"/>
    </source>
</evidence>
<keyword evidence="3" id="KW-1185">Reference proteome</keyword>
<dbReference type="KEGG" id="nfl:COO91_07867"/>
<accession>A0A2K8T267</accession>
<gene>
    <name evidence="2" type="ORF">COO91_07867</name>
</gene>
<feature type="compositionally biased region" description="Basic residues" evidence="1">
    <location>
        <begin position="47"/>
        <end position="58"/>
    </location>
</feature>
<name>A0A2K8T267_9NOSO</name>
<protein>
    <submittedName>
        <fullName evidence="2">Uncharacterized protein</fullName>
    </submittedName>
</protein>
<evidence type="ECO:0000313" key="3">
    <source>
        <dbReference type="Proteomes" id="UP000232003"/>
    </source>
</evidence>
<dbReference type="Proteomes" id="UP000232003">
    <property type="component" value="Chromosome"/>
</dbReference>